<name>A0ABU1VPG1_9GAMM</name>
<dbReference type="Gene3D" id="1.10.1400.10">
    <property type="match status" value="1"/>
</dbReference>
<comment type="subunit">
    <text evidence="4">Heterodimer of an alpha subunit and a beta subunit processed from the same precursor.</text>
</comment>
<dbReference type="PIRSF" id="PIRSF001227">
    <property type="entry name" value="Pen_acylase"/>
    <property type="match status" value="1"/>
</dbReference>
<proteinExistence type="inferred from homology"/>
<evidence type="ECO:0000256" key="3">
    <source>
        <dbReference type="ARBA" id="ARBA00023145"/>
    </source>
</evidence>
<dbReference type="GO" id="GO:0008953">
    <property type="term" value="F:penicillin amidase activity"/>
    <property type="evidence" value="ECO:0007669"/>
    <property type="project" value="UniProtKB-EC"/>
</dbReference>
<dbReference type="InterPro" id="IPR014395">
    <property type="entry name" value="Pen/GL7ACA/AHL_acylase"/>
</dbReference>
<evidence type="ECO:0000256" key="4">
    <source>
        <dbReference type="ARBA" id="ARBA00038735"/>
    </source>
</evidence>
<reference evidence="5 6" key="1">
    <citation type="submission" date="2023-07" db="EMBL/GenBank/DDBJ databases">
        <title>Sorghum-associated microbial communities from plants grown in Nebraska, USA.</title>
        <authorList>
            <person name="Schachtman D."/>
        </authorList>
    </citation>
    <scope>NUCLEOTIDE SEQUENCE [LARGE SCALE GENOMIC DNA]</scope>
    <source>
        <strain evidence="5 6">BE187</strain>
    </source>
</reference>
<keyword evidence="6" id="KW-1185">Reference proteome</keyword>
<comment type="similarity">
    <text evidence="1">Belongs to the peptidase S45 family.</text>
</comment>
<dbReference type="EC" id="3.5.1.11" evidence="5"/>
<accession>A0ABU1VPG1</accession>
<dbReference type="Gene3D" id="2.30.120.10">
    <property type="match status" value="1"/>
</dbReference>
<dbReference type="Proteomes" id="UP001267878">
    <property type="component" value="Unassembled WGS sequence"/>
</dbReference>
<dbReference type="PANTHER" id="PTHR34218:SF4">
    <property type="entry name" value="ACYL-HOMOSERINE LACTONE ACYLASE QUIP"/>
    <property type="match status" value="1"/>
</dbReference>
<dbReference type="InterPro" id="IPR002692">
    <property type="entry name" value="S45"/>
</dbReference>
<keyword evidence="2 5" id="KW-0378">Hydrolase</keyword>
<organism evidence="5 6">
    <name type="scientific">Agrilutibacter niabensis</name>
    <dbReference type="NCBI Taxonomy" id="380628"/>
    <lineage>
        <taxon>Bacteria</taxon>
        <taxon>Pseudomonadati</taxon>
        <taxon>Pseudomonadota</taxon>
        <taxon>Gammaproteobacteria</taxon>
        <taxon>Lysobacterales</taxon>
        <taxon>Lysobacteraceae</taxon>
        <taxon>Agrilutibacter</taxon>
    </lineage>
</organism>
<gene>
    <name evidence="5" type="ORF">J2X04_001562</name>
</gene>
<evidence type="ECO:0000313" key="5">
    <source>
        <dbReference type="EMBL" id="MDR7099215.1"/>
    </source>
</evidence>
<evidence type="ECO:0000313" key="6">
    <source>
        <dbReference type="Proteomes" id="UP001267878"/>
    </source>
</evidence>
<evidence type="ECO:0000256" key="2">
    <source>
        <dbReference type="ARBA" id="ARBA00022801"/>
    </source>
</evidence>
<dbReference type="EMBL" id="JAVDVW010000001">
    <property type="protein sequence ID" value="MDR7099215.1"/>
    <property type="molecule type" value="Genomic_DNA"/>
</dbReference>
<dbReference type="RefSeq" id="WP_310053407.1">
    <property type="nucleotide sequence ID" value="NZ_JAVDVW010000001.1"/>
</dbReference>
<dbReference type="SUPFAM" id="SSF56235">
    <property type="entry name" value="N-terminal nucleophile aminohydrolases (Ntn hydrolases)"/>
    <property type="match status" value="1"/>
</dbReference>
<evidence type="ECO:0000256" key="1">
    <source>
        <dbReference type="ARBA" id="ARBA00006586"/>
    </source>
</evidence>
<sequence length="787" mass="85795">MMKWIRRGLLALLLLLVVLALAAWWLLRGSLPKLDGELSLTGLSAPVTVQRDKLGVVTIEAANQADAMRALGYVHAQERYFEMDLLRRTAAGELAELFGPIAVDLDKQHRIHRFRARVDANLDEIVGTHRPQMQAYVEGVNAGLGDLKVRPWPYLLLRTQPQPWRLSDSPLVAYAMYFDLQDGENARELALWKMRPHLPPALFKLLTHDGSRWDAPLTGGPRGDAALPTADEVDLRKLPHPAQPGDAKPMPRVIGSNNFAVSGAVTRDGRAIVADDMHLGLRAPNIWFRAQLHYPDAQAPGGRVDIGGFTLPGLPFTVVGSTGHVAWAFTNSYVDTLDWAVQDVCAEKATSSCVPSVHHVETIAVAGAKPVDYDVEETAWGPVMAHDARGRALALRWAAHLPGSLNLNLVELTHAQSLADAVAITRNVAIPAQNMLIADSQGQIGWRWLGPIPVRDAACDAAQPVEFTGPVSPCPAWPISTSRAPLLTPTHGRLWTANNRVAGDEVLKMAGDGGSTLGARAKQIRDDLFAKSRLNERDLLAVQLDDRALFLQPWWQLLRDEAARTRAPALGELAAAAATWQGRASTDSVSYRITRAWRRAVSDRVVDGLTAPAQVALGKDFVLPGLQQQESFVWPLVTQRPAHLLSPRYADWDALLEDAAREVRDTLKQQGPLSARTWGEQNTAKICHPLARALPSFARGALCMPFESLAGDVAMPRVQAPDFGASERMVVSPGHEADGIIHMPGGQSGNPLSPFWGAGHDDWVHGRPTPFLPGATQYSLQMQPAPR</sequence>
<keyword evidence="3" id="KW-0865">Zymogen</keyword>
<dbReference type="InterPro" id="IPR029055">
    <property type="entry name" value="Ntn_hydrolases_N"/>
</dbReference>
<dbReference type="InterPro" id="IPR043146">
    <property type="entry name" value="Penicillin_amidase_N_B-knob"/>
</dbReference>
<dbReference type="Gene3D" id="1.10.439.10">
    <property type="entry name" value="Penicillin Amidohydrolase, domain 1"/>
    <property type="match status" value="1"/>
</dbReference>
<dbReference type="Pfam" id="PF01804">
    <property type="entry name" value="Penicil_amidase"/>
    <property type="match status" value="1"/>
</dbReference>
<dbReference type="InterPro" id="IPR043147">
    <property type="entry name" value="Penicillin_amidase_A-knob"/>
</dbReference>
<dbReference type="Gene3D" id="3.60.20.10">
    <property type="entry name" value="Glutamine Phosphoribosylpyrophosphate, subunit 1, domain 1"/>
    <property type="match status" value="1"/>
</dbReference>
<comment type="caution">
    <text evidence="5">The sequence shown here is derived from an EMBL/GenBank/DDBJ whole genome shotgun (WGS) entry which is preliminary data.</text>
</comment>
<protein>
    <submittedName>
        <fullName evidence="5">Penicillin amidase</fullName>
        <ecNumber evidence="5">3.5.1.11</ecNumber>
    </submittedName>
</protein>
<dbReference type="PANTHER" id="PTHR34218">
    <property type="entry name" value="PEPTIDASE S45 PENICILLIN AMIDASE"/>
    <property type="match status" value="1"/>
</dbReference>
<dbReference type="InterPro" id="IPR023343">
    <property type="entry name" value="Penicillin_amidase_dom1"/>
</dbReference>